<gene>
    <name evidence="1" type="ORF">KQP59_12325</name>
</gene>
<dbReference type="RefSeq" id="WP_264386927.1">
    <property type="nucleotide sequence ID" value="NZ_CP083681.1"/>
</dbReference>
<proteinExistence type="predicted"/>
<dbReference type="Proteomes" id="UP001156216">
    <property type="component" value="Chromosome"/>
</dbReference>
<organism evidence="1 2">
    <name type="scientific">Bacteroides thetaiotaomicron</name>
    <dbReference type="NCBI Taxonomy" id="818"/>
    <lineage>
        <taxon>Bacteria</taxon>
        <taxon>Pseudomonadati</taxon>
        <taxon>Bacteroidota</taxon>
        <taxon>Bacteroidia</taxon>
        <taxon>Bacteroidales</taxon>
        <taxon>Bacteroidaceae</taxon>
        <taxon>Bacteroides</taxon>
    </lineage>
</organism>
<sequence length="60" mass="6864">MKPITTLFMLMSVDGKISTGAVDELDVDREFPRINGMKEGVYQYYEIEKTTDLWSLNSDA</sequence>
<reference evidence="1" key="1">
    <citation type="submission" date="2021-06" db="EMBL/GenBank/DDBJ databases">
        <title>Interrogation of the integrated mobile genetic elements in gut-associated Bacteroides with a consensus prediction approach.</title>
        <authorList>
            <person name="Campbell D.E."/>
            <person name="Leigh J.R."/>
            <person name="Kim T."/>
            <person name="England W."/>
            <person name="Whitaker R.J."/>
            <person name="Degnan P.H."/>
        </authorList>
    </citation>
    <scope>NUCLEOTIDE SEQUENCE</scope>
    <source>
        <strain evidence="1">VPI-BTDOT2</strain>
    </source>
</reference>
<accession>A0AA46UFL8</accession>
<dbReference type="EMBL" id="CP083681">
    <property type="protein sequence ID" value="UYU73844.1"/>
    <property type="molecule type" value="Genomic_DNA"/>
</dbReference>
<evidence type="ECO:0000313" key="1">
    <source>
        <dbReference type="EMBL" id="UYU73844.1"/>
    </source>
</evidence>
<dbReference type="AlphaFoldDB" id="A0AA46UFL8"/>
<evidence type="ECO:0000313" key="2">
    <source>
        <dbReference type="Proteomes" id="UP001156216"/>
    </source>
</evidence>
<name>A0AA46UFL8_BACT4</name>
<protein>
    <submittedName>
        <fullName evidence="1">Uncharacterized protein</fullName>
    </submittedName>
</protein>